<evidence type="ECO:0000313" key="15">
    <source>
        <dbReference type="EMBL" id="PIR89447.1"/>
    </source>
</evidence>
<keyword evidence="12 13" id="KW-0472">Membrane</keyword>
<evidence type="ECO:0000256" key="11">
    <source>
        <dbReference type="ARBA" id="ARBA00023014"/>
    </source>
</evidence>
<evidence type="ECO:0000256" key="9">
    <source>
        <dbReference type="ARBA" id="ARBA00023002"/>
    </source>
</evidence>
<feature type="transmembrane region" description="Helical" evidence="13">
    <location>
        <begin position="7"/>
        <end position="25"/>
    </location>
</feature>
<evidence type="ECO:0000256" key="7">
    <source>
        <dbReference type="ARBA" id="ARBA00022827"/>
    </source>
</evidence>
<dbReference type="Proteomes" id="UP000231157">
    <property type="component" value="Unassembled WGS sequence"/>
</dbReference>
<dbReference type="GO" id="GO:0051537">
    <property type="term" value="F:2 iron, 2 sulfur cluster binding"/>
    <property type="evidence" value="ECO:0007669"/>
    <property type="project" value="UniProtKB-KW"/>
</dbReference>
<dbReference type="GO" id="GO:0046872">
    <property type="term" value="F:metal ion binding"/>
    <property type="evidence" value="ECO:0007669"/>
    <property type="project" value="UniProtKB-KW"/>
</dbReference>
<keyword evidence="8 13" id="KW-1133">Transmembrane helix</keyword>
<dbReference type="Pfam" id="PF01794">
    <property type="entry name" value="Ferric_reduct"/>
    <property type="match status" value="1"/>
</dbReference>
<dbReference type="PANTHER" id="PTHR47354">
    <property type="entry name" value="NADH OXIDOREDUCTASE HCR"/>
    <property type="match status" value="1"/>
</dbReference>
<keyword evidence="7" id="KW-0274">FAD</keyword>
<dbReference type="CDD" id="cd06198">
    <property type="entry name" value="FNR_like_3"/>
    <property type="match status" value="1"/>
</dbReference>
<keyword evidence="4 13" id="KW-0812">Transmembrane</keyword>
<dbReference type="InterPro" id="IPR013112">
    <property type="entry name" value="FAD-bd_8"/>
</dbReference>
<dbReference type="InterPro" id="IPR050415">
    <property type="entry name" value="MRET"/>
</dbReference>
<proteinExistence type="predicted"/>
<keyword evidence="9" id="KW-0560">Oxidoreductase</keyword>
<dbReference type="Gene3D" id="3.40.50.80">
    <property type="entry name" value="Nucleotide-binding domain of ferredoxin-NADP reductase (FNR) module"/>
    <property type="match status" value="1"/>
</dbReference>
<evidence type="ECO:0000256" key="13">
    <source>
        <dbReference type="SAM" id="Phobius"/>
    </source>
</evidence>
<keyword evidence="5" id="KW-0001">2Fe-2S</keyword>
<evidence type="ECO:0000256" key="3">
    <source>
        <dbReference type="ARBA" id="ARBA00022630"/>
    </source>
</evidence>
<evidence type="ECO:0000256" key="5">
    <source>
        <dbReference type="ARBA" id="ARBA00022714"/>
    </source>
</evidence>
<organism evidence="15 16">
    <name type="scientific">Candidatus Harrisonbacteria bacterium CG10_big_fil_rev_8_21_14_0_10_40_38</name>
    <dbReference type="NCBI Taxonomy" id="1974583"/>
    <lineage>
        <taxon>Bacteria</taxon>
        <taxon>Candidatus Harrisoniibacteriota</taxon>
    </lineage>
</organism>
<dbReference type="GO" id="GO:0050660">
    <property type="term" value="F:flavin adenine dinucleotide binding"/>
    <property type="evidence" value="ECO:0007669"/>
    <property type="project" value="TreeGrafter"/>
</dbReference>
<feature type="domain" description="FAD-binding FR-type" evidence="14">
    <location>
        <begin position="213"/>
        <end position="313"/>
    </location>
</feature>
<evidence type="ECO:0000256" key="10">
    <source>
        <dbReference type="ARBA" id="ARBA00023004"/>
    </source>
</evidence>
<protein>
    <recommendedName>
        <fullName evidence="14">FAD-binding FR-type domain-containing protein</fullName>
    </recommendedName>
</protein>
<evidence type="ECO:0000256" key="8">
    <source>
        <dbReference type="ARBA" id="ARBA00022989"/>
    </source>
</evidence>
<dbReference type="PANTHER" id="PTHR47354:SF8">
    <property type="entry name" value="1,2-PHENYLACETYL-COA EPOXIDASE, SUBUNIT E"/>
    <property type="match status" value="1"/>
</dbReference>
<evidence type="ECO:0000256" key="12">
    <source>
        <dbReference type="ARBA" id="ARBA00023136"/>
    </source>
</evidence>
<feature type="transmembrane region" description="Helical" evidence="13">
    <location>
        <begin position="155"/>
        <end position="174"/>
    </location>
</feature>
<evidence type="ECO:0000256" key="2">
    <source>
        <dbReference type="ARBA" id="ARBA00004141"/>
    </source>
</evidence>
<evidence type="ECO:0000256" key="1">
    <source>
        <dbReference type="ARBA" id="ARBA00001974"/>
    </source>
</evidence>
<dbReference type="InterPro" id="IPR017927">
    <property type="entry name" value="FAD-bd_FR_type"/>
</dbReference>
<sequence length="442" mass="50840">MKTQKILWKTFLLANWLIIGLFWYQGSGNLFKTGDSGGIFLALGRLMGLSAVYMILQQFFFMGRLPWLEKVFGLDNLVKLHHKNGKWGLVFLLLHPIAIIEGYRLGSGLSFFSQFGSFLTNYDDILNAFIGLSLFVIVVGLSFTIVRSRLRYETWYGVHLLAYFAVFFSLGHQIKLGHDLLASKIFYSYWIALYSTVFGIHFIFRFARPIWLFKKHEFRVSRIEREAPHTVSVYISGKNMDSFKIKSGQFMIFRFLTKKFWWQAHPFSLSMVPNGKEIRITVKELGDFTRHVKDLKIGTKIIIDGPYGVFTNLFAVQNKVLMIAGGIGITPIRSLMEEMLEKGKDVTLLYGNRTENDIVFKKELEELSKKYGARITHIISHDESHAGEKGTIDKEKISRLVPDIASREVFLCGPALMMESVIKHLKELGTESQLIHYEKFVL</sequence>
<dbReference type="SUPFAM" id="SSF63380">
    <property type="entry name" value="Riboflavin synthase domain-like"/>
    <property type="match status" value="1"/>
</dbReference>
<evidence type="ECO:0000259" key="14">
    <source>
        <dbReference type="PROSITE" id="PS51384"/>
    </source>
</evidence>
<dbReference type="GO" id="GO:0016020">
    <property type="term" value="C:membrane"/>
    <property type="evidence" value="ECO:0007669"/>
    <property type="project" value="UniProtKB-SubCell"/>
</dbReference>
<feature type="transmembrane region" description="Helical" evidence="13">
    <location>
        <begin position="37"/>
        <end position="56"/>
    </location>
</feature>
<dbReference type="AlphaFoldDB" id="A0A2H0UST1"/>
<dbReference type="Gene3D" id="2.40.30.10">
    <property type="entry name" value="Translation factors"/>
    <property type="match status" value="1"/>
</dbReference>
<evidence type="ECO:0000256" key="6">
    <source>
        <dbReference type="ARBA" id="ARBA00022723"/>
    </source>
</evidence>
<feature type="transmembrane region" description="Helical" evidence="13">
    <location>
        <begin position="87"/>
        <end position="105"/>
    </location>
</feature>
<accession>A0A2H0UST1</accession>
<dbReference type="PRINTS" id="PR00410">
    <property type="entry name" value="PHEHYDRXLASE"/>
</dbReference>
<keyword evidence="11" id="KW-0411">Iron-sulfur</keyword>
<evidence type="ECO:0000256" key="4">
    <source>
        <dbReference type="ARBA" id="ARBA00022692"/>
    </source>
</evidence>
<dbReference type="SUPFAM" id="SSF52343">
    <property type="entry name" value="Ferredoxin reductase-like, C-terminal NADP-linked domain"/>
    <property type="match status" value="1"/>
</dbReference>
<dbReference type="InterPro" id="IPR017938">
    <property type="entry name" value="Riboflavin_synthase-like_b-brl"/>
</dbReference>
<gene>
    <name evidence="15" type="ORF">COU07_00915</name>
</gene>
<dbReference type="EMBL" id="PFAZ01000001">
    <property type="protein sequence ID" value="PIR89447.1"/>
    <property type="molecule type" value="Genomic_DNA"/>
</dbReference>
<comment type="subcellular location">
    <subcellularLocation>
        <location evidence="2">Membrane</location>
        <topology evidence="2">Multi-pass membrane protein</topology>
    </subcellularLocation>
</comment>
<evidence type="ECO:0000313" key="16">
    <source>
        <dbReference type="Proteomes" id="UP000231157"/>
    </source>
</evidence>
<comment type="cofactor">
    <cofactor evidence="1">
        <name>FAD</name>
        <dbReference type="ChEBI" id="CHEBI:57692"/>
    </cofactor>
</comment>
<dbReference type="Pfam" id="PF00175">
    <property type="entry name" value="NAD_binding_1"/>
    <property type="match status" value="1"/>
</dbReference>
<feature type="transmembrane region" description="Helical" evidence="13">
    <location>
        <begin position="125"/>
        <end position="146"/>
    </location>
</feature>
<keyword evidence="3" id="KW-0285">Flavoprotein</keyword>
<dbReference type="InterPro" id="IPR001433">
    <property type="entry name" value="OxRdtase_FAD/NAD-bd"/>
</dbReference>
<feature type="transmembrane region" description="Helical" evidence="13">
    <location>
        <begin position="186"/>
        <end position="207"/>
    </location>
</feature>
<reference evidence="16" key="1">
    <citation type="submission" date="2017-09" db="EMBL/GenBank/DDBJ databases">
        <title>Depth-based differentiation of microbial function through sediment-hosted aquifers and enrichment of novel symbionts in the deep terrestrial subsurface.</title>
        <authorList>
            <person name="Probst A.J."/>
            <person name="Ladd B."/>
            <person name="Jarett J.K."/>
            <person name="Geller-Mcgrath D.E."/>
            <person name="Sieber C.M.K."/>
            <person name="Emerson J.B."/>
            <person name="Anantharaman K."/>
            <person name="Thomas B.C."/>
            <person name="Malmstrom R."/>
            <person name="Stieglmeier M."/>
            <person name="Klingl A."/>
            <person name="Woyke T."/>
            <person name="Ryan C.M."/>
            <person name="Banfield J.F."/>
        </authorList>
    </citation>
    <scope>NUCLEOTIDE SEQUENCE [LARGE SCALE GENOMIC DNA]</scope>
</reference>
<comment type="caution">
    <text evidence="15">The sequence shown here is derived from an EMBL/GenBank/DDBJ whole genome shotgun (WGS) entry which is preliminary data.</text>
</comment>
<name>A0A2H0UST1_9BACT</name>
<dbReference type="InterPro" id="IPR013130">
    <property type="entry name" value="Fe3_Rdtase_TM_dom"/>
</dbReference>
<keyword evidence="10" id="KW-0408">Iron</keyword>
<dbReference type="Pfam" id="PF08022">
    <property type="entry name" value="FAD_binding_8"/>
    <property type="match status" value="1"/>
</dbReference>
<keyword evidence="6" id="KW-0479">Metal-binding</keyword>
<dbReference type="GO" id="GO:0016491">
    <property type="term" value="F:oxidoreductase activity"/>
    <property type="evidence" value="ECO:0007669"/>
    <property type="project" value="UniProtKB-KW"/>
</dbReference>
<dbReference type="PROSITE" id="PS51384">
    <property type="entry name" value="FAD_FR"/>
    <property type="match status" value="1"/>
</dbReference>
<dbReference type="InterPro" id="IPR039261">
    <property type="entry name" value="FNR_nucleotide-bd"/>
</dbReference>